<organism evidence="1 2">
    <name type="scientific">Candidatus Limadaptatus stercorigallinarum</name>
    <dbReference type="NCBI Taxonomy" id="2840845"/>
    <lineage>
        <taxon>Bacteria</taxon>
        <taxon>Bacillati</taxon>
        <taxon>Bacillota</taxon>
        <taxon>Clostridia</taxon>
        <taxon>Eubacteriales</taxon>
        <taxon>Candidatus Limadaptatus</taxon>
    </lineage>
</organism>
<name>A0A9D1L232_9FIRM</name>
<evidence type="ECO:0000313" key="1">
    <source>
        <dbReference type="EMBL" id="HIU21156.1"/>
    </source>
</evidence>
<dbReference type="GO" id="GO:0016787">
    <property type="term" value="F:hydrolase activity"/>
    <property type="evidence" value="ECO:0007669"/>
    <property type="project" value="UniProtKB-KW"/>
</dbReference>
<sequence length="652" mass="70939">MEKAPRSALKPLPLGSVTPEGWLKRQMLLADDLQKRLGASPAMLQNGRWTNGETLPRYVRGLILLSASLGDERLREKADSFLSAIFDSAETGGDFGAASGGGLAAKIEAVKAVLSYYELTGEERALSFLRRFFKNQFNTLDVTPLWADARARLPEEVPAIAAVYRESEAGWLKDLAVKLCSLSCNWVGMANKFPYKKPAERSVSARALKKAVRTVRAAEGEKAGRRAKLFTKAYAETEWKRPAHRIMVETNGINLAKAVKYPCVCGEFAGDPEMSSLSLRIVASLMRYHGNATGMFAADGRLAGTSAVRGIDVESAAEMMESLVDTLAATGESACADLLEEIAFNVMGAAGSDDLSSVRDVMMPNQTDAEAKARDATGFYPRGGAFSRGIPSRGAVALLSAFPTFLRSVCMTREGELDFFSYAPCTIRAEVNGAKLTIREDTGYPFRNTVVFKVEEADGDVSLRINFRVPSRTTMQLISGGQVVATGERSISVKCILRTGSTFMLRLNIPLTAASNRDGSVSLYKGSLLMAAAIGEERGAERALPDAECVHATGKWAFAPVLAKKTSGGRTPLLENERTVVGAFTERPFDHKTPPFELKIKCRNVVNWEYDEDGLPSLPRKPKFSEEATERTFLPFGCTSVRISQFPVCHRG</sequence>
<dbReference type="EMBL" id="DVMN01000052">
    <property type="protein sequence ID" value="HIU21156.1"/>
    <property type="molecule type" value="Genomic_DNA"/>
</dbReference>
<dbReference type="Proteomes" id="UP000824088">
    <property type="component" value="Unassembled WGS sequence"/>
</dbReference>
<gene>
    <name evidence="1" type="ORF">IAD51_02810</name>
</gene>
<comment type="caution">
    <text evidence="1">The sequence shown here is derived from an EMBL/GenBank/DDBJ whole genome shotgun (WGS) entry which is preliminary data.</text>
</comment>
<protein>
    <submittedName>
        <fullName evidence="1">Glycoside hydrolase family 127 protein</fullName>
    </submittedName>
</protein>
<proteinExistence type="predicted"/>
<dbReference type="AlphaFoldDB" id="A0A9D1L232"/>
<reference evidence="1" key="1">
    <citation type="submission" date="2020-10" db="EMBL/GenBank/DDBJ databases">
        <authorList>
            <person name="Gilroy R."/>
        </authorList>
    </citation>
    <scope>NUCLEOTIDE SEQUENCE</scope>
    <source>
        <strain evidence="1">1063</strain>
    </source>
</reference>
<evidence type="ECO:0000313" key="2">
    <source>
        <dbReference type="Proteomes" id="UP000824088"/>
    </source>
</evidence>
<reference evidence="1" key="2">
    <citation type="journal article" date="2021" name="PeerJ">
        <title>Extensive microbial diversity within the chicken gut microbiome revealed by metagenomics and culture.</title>
        <authorList>
            <person name="Gilroy R."/>
            <person name="Ravi A."/>
            <person name="Getino M."/>
            <person name="Pursley I."/>
            <person name="Horton D.L."/>
            <person name="Alikhan N.F."/>
            <person name="Baker D."/>
            <person name="Gharbi K."/>
            <person name="Hall N."/>
            <person name="Watson M."/>
            <person name="Adriaenssens E.M."/>
            <person name="Foster-Nyarko E."/>
            <person name="Jarju S."/>
            <person name="Secka A."/>
            <person name="Antonio M."/>
            <person name="Oren A."/>
            <person name="Chaudhuri R.R."/>
            <person name="La Ragione R."/>
            <person name="Hildebrand F."/>
            <person name="Pallen M.J."/>
        </authorList>
    </citation>
    <scope>NUCLEOTIDE SEQUENCE</scope>
    <source>
        <strain evidence="1">1063</strain>
    </source>
</reference>
<accession>A0A9D1L232</accession>
<keyword evidence="1" id="KW-0378">Hydrolase</keyword>